<dbReference type="Pfam" id="PF00905">
    <property type="entry name" value="Transpeptidase"/>
    <property type="match status" value="1"/>
</dbReference>
<feature type="compositionally biased region" description="Acidic residues" evidence="14">
    <location>
        <begin position="661"/>
        <end position="673"/>
    </location>
</feature>
<keyword evidence="10" id="KW-0511">Multifunctional enzyme</keyword>
<keyword evidence="3" id="KW-0121">Carboxypeptidase</keyword>
<evidence type="ECO:0000256" key="13">
    <source>
        <dbReference type="ARBA" id="ARBA00049902"/>
    </source>
</evidence>
<comment type="catalytic activity">
    <reaction evidence="12">
        <text>Preferential cleavage: (Ac)2-L-Lys-D-Ala-|-D-Ala. Also transpeptidation of peptidyl-alanyl moieties that are N-acyl substituents of D-alanine.</text>
        <dbReference type="EC" id="3.4.16.4"/>
    </reaction>
</comment>
<name>A0A9D1ZAK6_9ACTN</name>
<dbReference type="AlphaFoldDB" id="A0A9D1ZAK6"/>
<dbReference type="GO" id="GO:0008360">
    <property type="term" value="P:regulation of cell shape"/>
    <property type="evidence" value="ECO:0007669"/>
    <property type="project" value="UniProtKB-KW"/>
</dbReference>
<evidence type="ECO:0000259" key="16">
    <source>
        <dbReference type="Pfam" id="PF00912"/>
    </source>
</evidence>
<comment type="catalytic activity">
    <reaction evidence="13">
        <text>[GlcNAc-(1-&gt;4)-Mur2Ac(oyl-L-Ala-gamma-D-Glu-L-Lys-D-Ala-D-Ala)](n)-di-trans,octa-cis-undecaprenyl diphosphate + beta-D-GlcNAc-(1-&gt;4)-Mur2Ac(oyl-L-Ala-gamma-D-Glu-L-Lys-D-Ala-D-Ala)-di-trans,octa-cis-undecaprenyl diphosphate = [GlcNAc-(1-&gt;4)-Mur2Ac(oyl-L-Ala-gamma-D-Glu-L-Lys-D-Ala-D-Ala)](n+1)-di-trans,octa-cis-undecaprenyl diphosphate + di-trans,octa-cis-undecaprenyl diphosphate + H(+)</text>
        <dbReference type="Rhea" id="RHEA:23708"/>
        <dbReference type="Rhea" id="RHEA-COMP:9602"/>
        <dbReference type="Rhea" id="RHEA-COMP:9603"/>
        <dbReference type="ChEBI" id="CHEBI:15378"/>
        <dbReference type="ChEBI" id="CHEBI:58405"/>
        <dbReference type="ChEBI" id="CHEBI:60033"/>
        <dbReference type="ChEBI" id="CHEBI:78435"/>
        <dbReference type="EC" id="2.4.99.28"/>
    </reaction>
</comment>
<comment type="similarity">
    <text evidence="2">In the N-terminal section; belongs to the glycosyltransferase 51 family.</text>
</comment>
<dbReference type="GO" id="GO:0006508">
    <property type="term" value="P:proteolysis"/>
    <property type="evidence" value="ECO:0007669"/>
    <property type="project" value="UniProtKB-KW"/>
</dbReference>
<evidence type="ECO:0000256" key="1">
    <source>
        <dbReference type="ARBA" id="ARBA00007090"/>
    </source>
</evidence>
<dbReference type="Gene3D" id="1.10.3810.10">
    <property type="entry name" value="Biosynthetic peptidoglycan transglycosylase-like"/>
    <property type="match status" value="1"/>
</dbReference>
<keyword evidence="11" id="KW-0961">Cell wall biogenesis/degradation</keyword>
<feature type="compositionally biased region" description="Low complexity" evidence="14">
    <location>
        <begin position="674"/>
        <end position="708"/>
    </location>
</feature>
<sequence length="745" mass="80189">MGIRTRRMRAHSKTHFVGFGLAGVLGFIALLCVTLALSLGAVVSTWLEDLPDYTSADAFLVAEPTRVYDADGNEIVAYYLQNRRSVTLDQVSDYVIRGTIDTEDKRFYQHNGVDPEGIARAAVGQVFGGGEQGGGSTITQQLVRWTVLSDEQFENSLRRKVREAYIAIQMEKTYTKEQILNMYLNTIFYGNGAYGIEAAAITYFNKSAADLTLNEAATLVGIPNSPTYYDPFVNYENCKNRRDLVLSRMLEAGDISQEEYDATVAEEIPLNPGQLTDSESAYPYFTDYVRNLLLQDFSSDTIAQGGLKVYTTLEPQKQQAAEQACSERMAAGGNPDVSAALVSIDNSNGHIVAMVGGQNYGNDTEAGQSVINLATSSHQTGSSFKAVVLLAALEDGMSPTVRIDCQATLQVTPTWAPSNIENIDYGIISLARATAVSSNTGYVQVAEAIGMDKIADMAARLGIDSQIEPVLSSALGTSELTVVEMCEAFSTIASGGVHRNAVAITRIEDRNGNVVYEHEDDPEEVVDSAIVQDATEILETVITEGSATNLRNYFTADQPVAGKTGTADNYSNLWFCGFTPQLTTAVWVGCPASGSARVYYGGTTGTNATTSIPIWGTYMSAALEGEPRGEFPTSDHEAEYKSNDSWTFIGTSASVNTEGWYEEPVETTEDQETTEQPQTDANTNPNEPNTPTITPGDNTQTPPADTTPTPTPDPGTDTEPDPEPTEPVNPTPGGGETTPPEGTTQ</sequence>
<keyword evidence="7" id="KW-0378">Hydrolase</keyword>
<feature type="domain" description="Penicillin-binding protein transpeptidase" evidence="15">
    <location>
        <begin position="341"/>
        <end position="588"/>
    </location>
</feature>
<evidence type="ECO:0000313" key="18">
    <source>
        <dbReference type="Proteomes" id="UP000824133"/>
    </source>
</evidence>
<evidence type="ECO:0000313" key="17">
    <source>
        <dbReference type="EMBL" id="HIY79850.1"/>
    </source>
</evidence>
<evidence type="ECO:0000256" key="14">
    <source>
        <dbReference type="SAM" id="MobiDB-lite"/>
    </source>
</evidence>
<keyword evidence="9" id="KW-0573">Peptidoglycan synthesis</keyword>
<dbReference type="SUPFAM" id="SSF56601">
    <property type="entry name" value="beta-lactamase/transpeptidase-like"/>
    <property type="match status" value="1"/>
</dbReference>
<evidence type="ECO:0000256" key="11">
    <source>
        <dbReference type="ARBA" id="ARBA00023316"/>
    </source>
</evidence>
<dbReference type="InterPro" id="IPR001460">
    <property type="entry name" value="PCN-bd_Tpept"/>
</dbReference>
<dbReference type="SUPFAM" id="SSF53955">
    <property type="entry name" value="Lysozyme-like"/>
    <property type="match status" value="1"/>
</dbReference>
<reference evidence="17" key="2">
    <citation type="submission" date="2021-04" db="EMBL/GenBank/DDBJ databases">
        <authorList>
            <person name="Gilroy R."/>
        </authorList>
    </citation>
    <scope>NUCLEOTIDE SEQUENCE</scope>
    <source>
        <strain evidence="17">ChiHjej10B9-743</strain>
    </source>
</reference>
<evidence type="ECO:0000256" key="8">
    <source>
        <dbReference type="ARBA" id="ARBA00022960"/>
    </source>
</evidence>
<keyword evidence="8" id="KW-0133">Cell shape</keyword>
<dbReference type="GO" id="GO:0071555">
    <property type="term" value="P:cell wall organization"/>
    <property type="evidence" value="ECO:0007669"/>
    <property type="project" value="UniProtKB-KW"/>
</dbReference>
<keyword evidence="4" id="KW-0645">Protease</keyword>
<dbReference type="GO" id="GO:0009002">
    <property type="term" value="F:serine-type D-Ala-D-Ala carboxypeptidase activity"/>
    <property type="evidence" value="ECO:0007669"/>
    <property type="project" value="UniProtKB-EC"/>
</dbReference>
<protein>
    <submittedName>
        <fullName evidence="17">PBP1A family penicillin-binding protein</fullName>
    </submittedName>
</protein>
<keyword evidence="6" id="KW-0808">Transferase</keyword>
<accession>A0A9D1ZAK6</accession>
<proteinExistence type="inferred from homology"/>
<dbReference type="NCBIfam" id="TIGR02074">
    <property type="entry name" value="PBP_1a_fam"/>
    <property type="match status" value="1"/>
</dbReference>
<evidence type="ECO:0000256" key="12">
    <source>
        <dbReference type="ARBA" id="ARBA00034000"/>
    </source>
</evidence>
<dbReference type="GO" id="GO:0008658">
    <property type="term" value="F:penicillin binding"/>
    <property type="evidence" value="ECO:0007669"/>
    <property type="project" value="InterPro"/>
</dbReference>
<evidence type="ECO:0000256" key="10">
    <source>
        <dbReference type="ARBA" id="ARBA00023268"/>
    </source>
</evidence>
<dbReference type="InterPro" id="IPR012338">
    <property type="entry name" value="Beta-lactam/transpept-like"/>
</dbReference>
<keyword evidence="5" id="KW-0328">Glycosyltransferase</keyword>
<comment type="caution">
    <text evidence="17">The sequence shown here is derived from an EMBL/GenBank/DDBJ whole genome shotgun (WGS) entry which is preliminary data.</text>
</comment>
<gene>
    <name evidence="17" type="ORF">IAA42_05385</name>
</gene>
<dbReference type="GO" id="GO:0030288">
    <property type="term" value="C:outer membrane-bounded periplasmic space"/>
    <property type="evidence" value="ECO:0007669"/>
    <property type="project" value="TreeGrafter"/>
</dbReference>
<evidence type="ECO:0000256" key="4">
    <source>
        <dbReference type="ARBA" id="ARBA00022670"/>
    </source>
</evidence>
<dbReference type="InterPro" id="IPR023346">
    <property type="entry name" value="Lysozyme-like_dom_sf"/>
</dbReference>
<comment type="similarity">
    <text evidence="1">In the C-terminal section; belongs to the transpeptidase family.</text>
</comment>
<evidence type="ECO:0000256" key="7">
    <source>
        <dbReference type="ARBA" id="ARBA00022801"/>
    </source>
</evidence>
<dbReference type="PANTHER" id="PTHR32282">
    <property type="entry name" value="BINDING PROTEIN TRANSPEPTIDASE, PUTATIVE-RELATED"/>
    <property type="match status" value="1"/>
</dbReference>
<dbReference type="PANTHER" id="PTHR32282:SF33">
    <property type="entry name" value="PEPTIDOGLYCAN GLYCOSYLTRANSFERASE"/>
    <property type="match status" value="1"/>
</dbReference>
<reference evidence="17" key="1">
    <citation type="journal article" date="2021" name="PeerJ">
        <title>Extensive microbial diversity within the chicken gut microbiome revealed by metagenomics and culture.</title>
        <authorList>
            <person name="Gilroy R."/>
            <person name="Ravi A."/>
            <person name="Getino M."/>
            <person name="Pursley I."/>
            <person name="Horton D.L."/>
            <person name="Alikhan N.F."/>
            <person name="Baker D."/>
            <person name="Gharbi K."/>
            <person name="Hall N."/>
            <person name="Watson M."/>
            <person name="Adriaenssens E.M."/>
            <person name="Foster-Nyarko E."/>
            <person name="Jarju S."/>
            <person name="Secka A."/>
            <person name="Antonio M."/>
            <person name="Oren A."/>
            <person name="Chaudhuri R.R."/>
            <person name="La Ragione R."/>
            <person name="Hildebrand F."/>
            <person name="Pallen M.J."/>
        </authorList>
    </citation>
    <scope>NUCLEOTIDE SEQUENCE</scope>
    <source>
        <strain evidence="17">ChiHjej10B9-743</strain>
    </source>
</reference>
<evidence type="ECO:0000256" key="5">
    <source>
        <dbReference type="ARBA" id="ARBA00022676"/>
    </source>
</evidence>
<evidence type="ECO:0000256" key="2">
    <source>
        <dbReference type="ARBA" id="ARBA00007739"/>
    </source>
</evidence>
<evidence type="ECO:0000259" key="15">
    <source>
        <dbReference type="Pfam" id="PF00905"/>
    </source>
</evidence>
<dbReference type="Proteomes" id="UP000824133">
    <property type="component" value="Unassembled WGS sequence"/>
</dbReference>
<feature type="region of interest" description="Disordered" evidence="14">
    <location>
        <begin position="661"/>
        <end position="745"/>
    </location>
</feature>
<dbReference type="GO" id="GO:0008955">
    <property type="term" value="F:peptidoglycan glycosyltransferase activity"/>
    <property type="evidence" value="ECO:0007669"/>
    <property type="project" value="UniProtKB-EC"/>
</dbReference>
<dbReference type="EMBL" id="DXCP01000038">
    <property type="protein sequence ID" value="HIY79850.1"/>
    <property type="molecule type" value="Genomic_DNA"/>
</dbReference>
<dbReference type="Gene3D" id="3.40.710.10">
    <property type="entry name" value="DD-peptidase/beta-lactamase superfamily"/>
    <property type="match status" value="1"/>
</dbReference>
<dbReference type="GO" id="GO:0009252">
    <property type="term" value="P:peptidoglycan biosynthetic process"/>
    <property type="evidence" value="ECO:0007669"/>
    <property type="project" value="UniProtKB-KW"/>
</dbReference>
<dbReference type="InterPro" id="IPR001264">
    <property type="entry name" value="Glyco_trans_51"/>
</dbReference>
<dbReference type="InterPro" id="IPR036950">
    <property type="entry name" value="PBP_transglycosylase"/>
</dbReference>
<feature type="domain" description="Glycosyl transferase family 51" evidence="16">
    <location>
        <begin position="77"/>
        <end position="249"/>
    </location>
</feature>
<dbReference type="Pfam" id="PF00912">
    <property type="entry name" value="Transgly"/>
    <property type="match status" value="1"/>
</dbReference>
<evidence type="ECO:0000256" key="3">
    <source>
        <dbReference type="ARBA" id="ARBA00022645"/>
    </source>
</evidence>
<dbReference type="FunFam" id="1.10.3810.10:FF:000001">
    <property type="entry name" value="Penicillin-binding protein 1A"/>
    <property type="match status" value="1"/>
</dbReference>
<evidence type="ECO:0000256" key="6">
    <source>
        <dbReference type="ARBA" id="ARBA00022679"/>
    </source>
</evidence>
<organism evidence="17 18">
    <name type="scientific">Candidatus Olsenella excrementavium</name>
    <dbReference type="NCBI Taxonomy" id="2838709"/>
    <lineage>
        <taxon>Bacteria</taxon>
        <taxon>Bacillati</taxon>
        <taxon>Actinomycetota</taxon>
        <taxon>Coriobacteriia</taxon>
        <taxon>Coriobacteriales</taxon>
        <taxon>Atopobiaceae</taxon>
        <taxon>Olsenella</taxon>
    </lineage>
</organism>
<evidence type="ECO:0000256" key="9">
    <source>
        <dbReference type="ARBA" id="ARBA00022984"/>
    </source>
</evidence>
<dbReference type="InterPro" id="IPR050396">
    <property type="entry name" value="Glycosyltr_51/Transpeptidase"/>
</dbReference>